<dbReference type="InterPro" id="IPR022048">
    <property type="entry name" value="Envelope_fusion-like"/>
</dbReference>
<dbReference type="EMBL" id="BGZK01006311">
    <property type="protein sequence ID" value="GBP17501.1"/>
    <property type="molecule type" value="Genomic_DNA"/>
</dbReference>
<gene>
    <name evidence="1" type="ORF">EVAR_101469_1</name>
</gene>
<evidence type="ECO:0000313" key="1">
    <source>
        <dbReference type="EMBL" id="GBP17501.1"/>
    </source>
</evidence>
<accession>A0A4C1TU06</accession>
<sequence>MTSQYRKRDNTHQKATLYSQNGRIETELVAALTHSNHGKISPLLLTPKQLRREIAKIKGHLPIGLSLPVEDTELYKMMSVKGAVAQESAIFMIELPLVNQEHFELFKVIFIPTEINYRAIAIKTNAEYRWEQSQR</sequence>
<proteinExistence type="predicted"/>
<protein>
    <submittedName>
        <fullName evidence="1">Envelope fusion protein</fullName>
    </submittedName>
</protein>
<organism evidence="1 2">
    <name type="scientific">Eumeta variegata</name>
    <name type="common">Bagworm moth</name>
    <name type="synonym">Eumeta japonica</name>
    <dbReference type="NCBI Taxonomy" id="151549"/>
    <lineage>
        <taxon>Eukaryota</taxon>
        <taxon>Metazoa</taxon>
        <taxon>Ecdysozoa</taxon>
        <taxon>Arthropoda</taxon>
        <taxon>Hexapoda</taxon>
        <taxon>Insecta</taxon>
        <taxon>Pterygota</taxon>
        <taxon>Neoptera</taxon>
        <taxon>Endopterygota</taxon>
        <taxon>Lepidoptera</taxon>
        <taxon>Glossata</taxon>
        <taxon>Ditrysia</taxon>
        <taxon>Tineoidea</taxon>
        <taxon>Psychidae</taxon>
        <taxon>Oiketicinae</taxon>
        <taxon>Eumeta</taxon>
    </lineage>
</organism>
<dbReference type="Proteomes" id="UP000299102">
    <property type="component" value="Unassembled WGS sequence"/>
</dbReference>
<dbReference type="OrthoDB" id="8069217at2759"/>
<comment type="caution">
    <text evidence="1">The sequence shown here is derived from an EMBL/GenBank/DDBJ whole genome shotgun (WGS) entry which is preliminary data.</text>
</comment>
<dbReference type="Pfam" id="PF12259">
    <property type="entry name" value="Baculo_F"/>
    <property type="match status" value="1"/>
</dbReference>
<name>A0A4C1TU06_EUMVA</name>
<evidence type="ECO:0000313" key="2">
    <source>
        <dbReference type="Proteomes" id="UP000299102"/>
    </source>
</evidence>
<keyword evidence="2" id="KW-1185">Reference proteome</keyword>
<dbReference type="AlphaFoldDB" id="A0A4C1TU06"/>
<reference evidence="1 2" key="1">
    <citation type="journal article" date="2019" name="Commun. Biol.">
        <title>The bagworm genome reveals a unique fibroin gene that provides high tensile strength.</title>
        <authorList>
            <person name="Kono N."/>
            <person name="Nakamura H."/>
            <person name="Ohtoshi R."/>
            <person name="Tomita M."/>
            <person name="Numata K."/>
            <person name="Arakawa K."/>
        </authorList>
    </citation>
    <scope>NUCLEOTIDE SEQUENCE [LARGE SCALE GENOMIC DNA]</scope>
</reference>